<evidence type="ECO:0000256" key="5">
    <source>
        <dbReference type="ARBA" id="ARBA00022763"/>
    </source>
</evidence>
<sequence length="807" mass="89544">MNVSATKRIVVLIDMDCFYVQVEQRRDPTIRGMPCAVVQYNQWKGGGIIAVSYEARDKGVTRNMRGDDAKQKCPEIVLCMVPTANGKADLTRYRDAGAEVIQVLLQFGGVVERASIDEAYIDLTDLVEEKIKNAVGYSPSLNDLQHTYLLGCPTQHDSGDKDKEVLRIDGLTEYMEQTDEQRDNLRLLIAASLVEDMRSAIYAQTSFRCSAGISHNKVLSKLACGINKPNKQTILPLDGVPGLFRQIKIGKIRNLGGKLGQTLTTNFGIEFIGQLTDIPKQTLLENYGSKTGQWLYEICRGMDNEPVKERHIAQSVGCSKTFSGAEALDARSKVKKWLRCLATELVERLTKDRVMNYRTAKGLTAYVGLQGRKSVSRACPMEQYDVERIAHDCLCTLEQLNELSDPKTDIWFPAITVIGISAKNFVEVSGGQSKGKKKRVSMDAYVISPSKQKAKDTADSNVVESHYFEKKTGKSADSSTPKSDKEYKSEFLKLFQSPKTSGENIKSTSSIEKTNVQQKGKGNPHRLKQSFFAQMKSIKSDKMPVCKIEEEYLKENRKEDQENHCDDLIGGEIPTKDCKITETSSSTQQQANDAGSSNNQTSAKGSKPTPVLQSYDMGEVDMDIFNSLPAYIQHEIKISSQKSQSNSQTKQGKGENGQASISGFLSQVSPSFDNPPVSNKTSKKSVTKSRKKGRKGDVSFKADLSNAVPLGFFRARTQASSAIRNAVEKRAQKRKLESTGQEENKTSRSVKPCPDIPKQRSTPVENESTLWSCFLNEECYYCDICKTSVPVRNVGTHGDFHAQQGLL</sequence>
<evidence type="ECO:0000256" key="1">
    <source>
        <dbReference type="ARBA" id="ARBA00004123"/>
    </source>
</evidence>
<feature type="compositionally biased region" description="Polar residues" evidence="9">
    <location>
        <begin position="657"/>
        <end position="672"/>
    </location>
</feature>
<dbReference type="EMBL" id="CAWYQH010000097">
    <property type="protein sequence ID" value="CAK8684188.1"/>
    <property type="molecule type" value="Genomic_DNA"/>
</dbReference>
<gene>
    <name evidence="11" type="ORF">CVLEPA_LOCUS15181</name>
</gene>
<dbReference type="PIRSF" id="PIRSF036603">
    <property type="entry name" value="DPol_eta"/>
    <property type="match status" value="1"/>
</dbReference>
<feature type="region of interest" description="Disordered" evidence="9">
    <location>
        <begin position="581"/>
        <end position="613"/>
    </location>
</feature>
<dbReference type="InterPro" id="IPR043128">
    <property type="entry name" value="Rev_trsase/Diguanyl_cyclase"/>
</dbReference>
<dbReference type="InterPro" id="IPR043502">
    <property type="entry name" value="DNA/RNA_pol_sf"/>
</dbReference>
<dbReference type="SUPFAM" id="SSF56672">
    <property type="entry name" value="DNA/RNA polymerases"/>
    <property type="match status" value="1"/>
</dbReference>
<dbReference type="Proteomes" id="UP001642483">
    <property type="component" value="Unassembled WGS sequence"/>
</dbReference>
<proteinExistence type="predicted"/>
<comment type="caution">
    <text evidence="11">The sequence shown here is derived from an EMBL/GenBank/DDBJ whole genome shotgun (WGS) entry which is preliminary data.</text>
</comment>
<feature type="compositionally biased region" description="Basic and acidic residues" evidence="9">
    <location>
        <begin position="728"/>
        <end position="746"/>
    </location>
</feature>
<evidence type="ECO:0000256" key="7">
    <source>
        <dbReference type="ARBA" id="ARBA00023242"/>
    </source>
</evidence>
<keyword evidence="6" id="KW-0234">DNA repair</keyword>
<keyword evidence="3" id="KW-0808">Transferase</keyword>
<evidence type="ECO:0000256" key="4">
    <source>
        <dbReference type="ARBA" id="ARBA00022723"/>
    </source>
</evidence>
<organism evidence="11 12">
    <name type="scientific">Clavelina lepadiformis</name>
    <name type="common">Light-bulb sea squirt</name>
    <name type="synonym">Ascidia lepadiformis</name>
    <dbReference type="NCBI Taxonomy" id="159417"/>
    <lineage>
        <taxon>Eukaryota</taxon>
        <taxon>Metazoa</taxon>
        <taxon>Chordata</taxon>
        <taxon>Tunicata</taxon>
        <taxon>Ascidiacea</taxon>
        <taxon>Aplousobranchia</taxon>
        <taxon>Clavelinidae</taxon>
        <taxon>Clavelina</taxon>
    </lineage>
</organism>
<feature type="compositionally biased region" description="Basic residues" evidence="9">
    <location>
        <begin position="681"/>
        <end position="694"/>
    </location>
</feature>
<feature type="region of interest" description="Disordered" evidence="9">
    <location>
        <begin position="728"/>
        <end position="762"/>
    </location>
</feature>
<evidence type="ECO:0000256" key="6">
    <source>
        <dbReference type="ARBA" id="ARBA00023204"/>
    </source>
</evidence>
<evidence type="ECO:0000256" key="2">
    <source>
        <dbReference type="ARBA" id="ARBA00022634"/>
    </source>
</evidence>
<comment type="subcellular location">
    <subcellularLocation>
        <location evidence="1">Nucleus</location>
    </subcellularLocation>
</comment>
<dbReference type="Gene3D" id="3.30.1490.100">
    <property type="entry name" value="DNA polymerase, Y-family, little finger domain"/>
    <property type="match status" value="1"/>
</dbReference>
<evidence type="ECO:0000313" key="12">
    <source>
        <dbReference type="Proteomes" id="UP001642483"/>
    </source>
</evidence>
<dbReference type="PANTHER" id="PTHR45873">
    <property type="entry name" value="DNA POLYMERASE ETA"/>
    <property type="match status" value="1"/>
</dbReference>
<evidence type="ECO:0000256" key="9">
    <source>
        <dbReference type="SAM" id="MobiDB-lite"/>
    </source>
</evidence>
<dbReference type="Gene3D" id="1.10.150.20">
    <property type="entry name" value="5' to 3' exonuclease, C-terminal subdomain"/>
    <property type="match status" value="1"/>
</dbReference>
<reference evidence="11 12" key="1">
    <citation type="submission" date="2024-02" db="EMBL/GenBank/DDBJ databases">
        <authorList>
            <person name="Daric V."/>
            <person name="Darras S."/>
        </authorList>
    </citation>
    <scope>NUCLEOTIDE SEQUENCE [LARGE SCALE GENOMIC DNA]</scope>
</reference>
<keyword evidence="2" id="KW-0237">DNA synthesis</keyword>
<accession>A0ABP0FX52</accession>
<keyword evidence="7" id="KW-0539">Nucleus</keyword>
<dbReference type="PROSITE" id="PS50173">
    <property type="entry name" value="UMUC"/>
    <property type="match status" value="1"/>
</dbReference>
<dbReference type="Pfam" id="PF21704">
    <property type="entry name" value="POLH-Rev1_HhH"/>
    <property type="match status" value="1"/>
</dbReference>
<feature type="region of interest" description="Disordered" evidence="9">
    <location>
        <begin position="639"/>
        <end position="698"/>
    </location>
</feature>
<keyword evidence="5" id="KW-0227">DNA damage</keyword>
<dbReference type="Pfam" id="PF11799">
    <property type="entry name" value="IMS_C"/>
    <property type="match status" value="1"/>
</dbReference>
<dbReference type="InterPro" id="IPR001126">
    <property type="entry name" value="UmuC"/>
</dbReference>
<protein>
    <recommendedName>
        <fullName evidence="8">DNA polymerase eta</fullName>
    </recommendedName>
</protein>
<evidence type="ECO:0000259" key="10">
    <source>
        <dbReference type="PROSITE" id="PS50173"/>
    </source>
</evidence>
<feature type="compositionally biased region" description="Polar residues" evidence="9">
    <location>
        <begin position="581"/>
        <end position="604"/>
    </location>
</feature>
<dbReference type="Gene3D" id="3.40.1170.60">
    <property type="match status" value="1"/>
</dbReference>
<feature type="domain" description="UmuC" evidence="10">
    <location>
        <begin position="10"/>
        <end position="256"/>
    </location>
</feature>
<dbReference type="InterPro" id="IPR052230">
    <property type="entry name" value="DNA_polymerase_eta"/>
</dbReference>
<dbReference type="Gene3D" id="3.30.70.270">
    <property type="match status" value="1"/>
</dbReference>
<keyword evidence="4" id="KW-0479">Metal-binding</keyword>
<evidence type="ECO:0000313" key="11">
    <source>
        <dbReference type="EMBL" id="CAK8684188.1"/>
    </source>
</evidence>
<feature type="region of interest" description="Disordered" evidence="9">
    <location>
        <begin position="499"/>
        <end position="525"/>
    </location>
</feature>
<dbReference type="Pfam" id="PF00817">
    <property type="entry name" value="IMS"/>
    <property type="match status" value="1"/>
</dbReference>
<name>A0ABP0FX52_CLALP</name>
<dbReference type="PANTHER" id="PTHR45873:SF1">
    <property type="entry name" value="DNA POLYMERASE ETA"/>
    <property type="match status" value="1"/>
</dbReference>
<evidence type="ECO:0000256" key="8">
    <source>
        <dbReference type="ARBA" id="ARBA00044975"/>
    </source>
</evidence>
<feature type="compositionally biased region" description="Low complexity" evidence="9">
    <location>
        <begin position="639"/>
        <end position="651"/>
    </location>
</feature>
<feature type="compositionally biased region" description="Polar residues" evidence="9">
    <location>
        <begin position="499"/>
        <end position="520"/>
    </location>
</feature>
<dbReference type="InterPro" id="IPR017961">
    <property type="entry name" value="DNA_pol_Y-fam_little_finger"/>
</dbReference>
<evidence type="ECO:0000256" key="3">
    <source>
        <dbReference type="ARBA" id="ARBA00022679"/>
    </source>
</evidence>
<dbReference type="SUPFAM" id="SSF100879">
    <property type="entry name" value="Lesion bypass DNA polymerase (Y-family), little finger domain"/>
    <property type="match status" value="1"/>
</dbReference>
<keyword evidence="12" id="KW-1185">Reference proteome</keyword>
<dbReference type="InterPro" id="IPR036775">
    <property type="entry name" value="DNA_pol_Y-fam_lit_finger_sf"/>
</dbReference>